<protein>
    <submittedName>
        <fullName evidence="12">ABC transporter ATP-binding/permease domain protein</fullName>
    </submittedName>
</protein>
<keyword evidence="6 9" id="KW-1133">Transmembrane helix</keyword>
<organism evidence="12 13">
    <name type="scientific">Candidatus Megaera venefica</name>
    <dbReference type="NCBI Taxonomy" id="2055910"/>
    <lineage>
        <taxon>Bacteria</taxon>
        <taxon>Pseudomonadati</taxon>
        <taxon>Pseudomonadota</taxon>
        <taxon>Alphaproteobacteria</taxon>
        <taxon>Rickettsiales</taxon>
        <taxon>Rickettsiaceae</taxon>
        <taxon>Candidatus Megaera</taxon>
    </lineage>
</organism>
<accession>A0ABU5NEZ2</accession>
<feature type="transmembrane region" description="Helical" evidence="9">
    <location>
        <begin position="121"/>
        <end position="143"/>
    </location>
</feature>
<keyword evidence="5 12" id="KW-0067">ATP-binding</keyword>
<dbReference type="InterPro" id="IPR036640">
    <property type="entry name" value="ABC1_TM_sf"/>
</dbReference>
<dbReference type="PROSITE" id="PS50929">
    <property type="entry name" value="ABC_TM1F"/>
    <property type="match status" value="1"/>
</dbReference>
<keyword evidence="3 9" id="KW-0812">Transmembrane</keyword>
<dbReference type="EMBL" id="JARJFB010000240">
    <property type="protein sequence ID" value="MEA0971734.1"/>
    <property type="molecule type" value="Genomic_DNA"/>
</dbReference>
<keyword evidence="13" id="KW-1185">Reference proteome</keyword>
<dbReference type="InterPro" id="IPR017871">
    <property type="entry name" value="ABC_transporter-like_CS"/>
</dbReference>
<proteinExistence type="inferred from homology"/>
<evidence type="ECO:0000259" key="11">
    <source>
        <dbReference type="PROSITE" id="PS50929"/>
    </source>
</evidence>
<dbReference type="PROSITE" id="PS50893">
    <property type="entry name" value="ABC_TRANSPORTER_2"/>
    <property type="match status" value="1"/>
</dbReference>
<name>A0ABU5NEZ2_9RICK</name>
<comment type="similarity">
    <text evidence="2">Belongs to the ABC transporter superfamily.</text>
</comment>
<comment type="subcellular location">
    <subcellularLocation>
        <location evidence="1">Cell membrane</location>
        <topology evidence="1">Multi-pass membrane protein</topology>
    </subcellularLocation>
</comment>
<evidence type="ECO:0000256" key="3">
    <source>
        <dbReference type="ARBA" id="ARBA00022692"/>
    </source>
</evidence>
<dbReference type="GO" id="GO:0005524">
    <property type="term" value="F:ATP binding"/>
    <property type="evidence" value="ECO:0007669"/>
    <property type="project" value="UniProtKB-KW"/>
</dbReference>
<evidence type="ECO:0000256" key="8">
    <source>
        <dbReference type="ARBA" id="ARBA00024725"/>
    </source>
</evidence>
<evidence type="ECO:0000313" key="13">
    <source>
        <dbReference type="Proteomes" id="UP001291687"/>
    </source>
</evidence>
<sequence>MDRPGYDHFWAEMHHGLSQRILKIIISFCVLSIVHFNLSLFICAWSTLYFPIMYKYSIRLNHLSFAETESRHRLIGQISDKITNIIAILSFSSRKAELKKLDEQISNDFLPKQILVYKYSLISNIISGVFFLIMMSFFLFYMVHLRINNLISVGDFTFVFGIAIVIIEETWEITISMQDFARNIGDLRSSISLLYTPQMDIDKPNAKSLKIKDPKIEFKNVSFGYNNDDGVFKDLNLYIKAGEKIGLIGYSGAGKSSLVNLLLRYFKTTSGEILIDDQNINYVTQDSLRENIAVIPQDTMLFHRSLLENIRYGRLSATEEEVIEASKAAHIHEFIIRLPDQYQTYVGERGVKLSGGQRQRISIARAILKNAPILILDEATSSLDSHTEKLIQDSLNFLIESQGKTVIAIAHRLSTLKHMDRVIVMDKGKIIEEGTHNQLLHNHKGLYKKLWEFQGI</sequence>
<feature type="domain" description="ABC transmembrane type-1" evidence="11">
    <location>
        <begin position="21"/>
        <end position="182"/>
    </location>
</feature>
<reference evidence="12 13" key="1">
    <citation type="submission" date="2023-03" db="EMBL/GenBank/DDBJ databases">
        <title>Host association and intracellularity evolved multiple times independently in the Rickettsiales.</title>
        <authorList>
            <person name="Castelli M."/>
            <person name="Nardi T."/>
            <person name="Gammuto L."/>
            <person name="Bellinzona G."/>
            <person name="Sabaneyeva E."/>
            <person name="Potekhin A."/>
            <person name="Serra V."/>
            <person name="Petroni G."/>
            <person name="Sassera D."/>
        </authorList>
    </citation>
    <scope>NUCLEOTIDE SEQUENCE [LARGE SCALE GENOMIC DNA]</scope>
    <source>
        <strain evidence="12 13">Sr 2-6</strain>
    </source>
</reference>
<feature type="transmembrane region" description="Helical" evidence="9">
    <location>
        <begin position="20"/>
        <end position="50"/>
    </location>
</feature>
<dbReference type="InterPro" id="IPR027417">
    <property type="entry name" value="P-loop_NTPase"/>
</dbReference>
<gene>
    <name evidence="12" type="ORF">Megvenef_01721</name>
</gene>
<dbReference type="PROSITE" id="PS00211">
    <property type="entry name" value="ABC_TRANSPORTER_1"/>
    <property type="match status" value="1"/>
</dbReference>
<feature type="domain" description="ABC transporter" evidence="10">
    <location>
        <begin position="216"/>
        <end position="452"/>
    </location>
</feature>
<evidence type="ECO:0000256" key="1">
    <source>
        <dbReference type="ARBA" id="ARBA00004651"/>
    </source>
</evidence>
<dbReference type="Gene3D" id="3.40.50.300">
    <property type="entry name" value="P-loop containing nucleotide triphosphate hydrolases"/>
    <property type="match status" value="1"/>
</dbReference>
<dbReference type="InterPro" id="IPR003593">
    <property type="entry name" value="AAA+_ATPase"/>
</dbReference>
<evidence type="ECO:0000256" key="5">
    <source>
        <dbReference type="ARBA" id="ARBA00022840"/>
    </source>
</evidence>
<dbReference type="SUPFAM" id="SSF52540">
    <property type="entry name" value="P-loop containing nucleoside triphosphate hydrolases"/>
    <property type="match status" value="1"/>
</dbReference>
<dbReference type="Gene3D" id="1.20.1560.10">
    <property type="entry name" value="ABC transporter type 1, transmembrane domain"/>
    <property type="match status" value="1"/>
</dbReference>
<evidence type="ECO:0000256" key="9">
    <source>
        <dbReference type="SAM" id="Phobius"/>
    </source>
</evidence>
<dbReference type="InterPro" id="IPR003439">
    <property type="entry name" value="ABC_transporter-like_ATP-bd"/>
</dbReference>
<dbReference type="SMART" id="SM00382">
    <property type="entry name" value="AAA"/>
    <property type="match status" value="1"/>
</dbReference>
<dbReference type="InterPro" id="IPR039421">
    <property type="entry name" value="Type_1_exporter"/>
</dbReference>
<evidence type="ECO:0000256" key="4">
    <source>
        <dbReference type="ARBA" id="ARBA00022741"/>
    </source>
</evidence>
<evidence type="ECO:0000313" key="12">
    <source>
        <dbReference type="EMBL" id="MEA0971734.1"/>
    </source>
</evidence>
<dbReference type="PANTHER" id="PTHR24221">
    <property type="entry name" value="ATP-BINDING CASSETTE SUB-FAMILY B"/>
    <property type="match status" value="1"/>
</dbReference>
<dbReference type="Pfam" id="PF00005">
    <property type="entry name" value="ABC_tran"/>
    <property type="match status" value="1"/>
</dbReference>
<keyword evidence="7 9" id="KW-0472">Membrane</keyword>
<dbReference type="SUPFAM" id="SSF90123">
    <property type="entry name" value="ABC transporter transmembrane region"/>
    <property type="match status" value="1"/>
</dbReference>
<dbReference type="Pfam" id="PF00664">
    <property type="entry name" value="ABC_membrane"/>
    <property type="match status" value="1"/>
</dbReference>
<evidence type="ECO:0000256" key="7">
    <source>
        <dbReference type="ARBA" id="ARBA00023136"/>
    </source>
</evidence>
<dbReference type="InterPro" id="IPR011527">
    <property type="entry name" value="ABC1_TM_dom"/>
</dbReference>
<evidence type="ECO:0000256" key="2">
    <source>
        <dbReference type="ARBA" id="ARBA00005417"/>
    </source>
</evidence>
<dbReference type="PANTHER" id="PTHR24221:SF654">
    <property type="entry name" value="ATP-BINDING CASSETTE SUB-FAMILY B MEMBER 6"/>
    <property type="match status" value="1"/>
</dbReference>
<dbReference type="RefSeq" id="WP_322777655.1">
    <property type="nucleotide sequence ID" value="NZ_JARJFB010000240.1"/>
</dbReference>
<comment type="caution">
    <text evidence="12">The sequence shown here is derived from an EMBL/GenBank/DDBJ whole genome shotgun (WGS) entry which is preliminary data.</text>
</comment>
<evidence type="ECO:0000259" key="10">
    <source>
        <dbReference type="PROSITE" id="PS50893"/>
    </source>
</evidence>
<keyword evidence="4" id="KW-0547">Nucleotide-binding</keyword>
<comment type="function">
    <text evidence="8">Part of an ABC transporter complex. Transmembrane domains (TMD) form a pore in the inner membrane and the ATP-binding domain (NBD) is responsible for energy generation.</text>
</comment>
<feature type="transmembrane region" description="Helical" evidence="9">
    <location>
        <begin position="149"/>
        <end position="167"/>
    </location>
</feature>
<evidence type="ECO:0000256" key="6">
    <source>
        <dbReference type="ARBA" id="ARBA00022989"/>
    </source>
</evidence>
<dbReference type="Proteomes" id="UP001291687">
    <property type="component" value="Unassembled WGS sequence"/>
</dbReference>